<evidence type="ECO:0000313" key="3">
    <source>
        <dbReference type="Proteomes" id="UP001327957"/>
    </source>
</evidence>
<evidence type="ECO:0000256" key="1">
    <source>
        <dbReference type="SAM" id="SignalP"/>
    </source>
</evidence>
<comment type="caution">
    <text evidence="2">The sequence shown here is derived from an EMBL/GenBank/DDBJ whole genome shotgun (WGS) entry which is preliminary data.</text>
</comment>
<gene>
    <name evidence="2" type="ORF">QIS74_10115</name>
</gene>
<dbReference type="EMBL" id="JASAOK010000045">
    <property type="protein sequence ID" value="KAK6212161.1"/>
    <property type="molecule type" value="Genomic_DNA"/>
</dbReference>
<evidence type="ECO:0000313" key="2">
    <source>
        <dbReference type="EMBL" id="KAK6212161.1"/>
    </source>
</evidence>
<accession>A0AAV9T2U8</accession>
<sequence>MPGTRQRLGIMAFATAVAAQQGPIQAFNPAVDISSCQALSCSPRNGSICSTENSPGPEVGVGIAAEVVIAPSTNLSLTLIDGLRENGFTGIGSEAYEFSDQQLFVGVDPSLGEEDYPSGCALMMQYQGQTFPLEALPEEDARSESNQNTTSCDGVIDIFCQSAIVEMIQSFNASDGETDRCQLLTRHVSSKLQENPGTCGGEGTWIANFFNVTGGGLPSGSSEIVSNDRLGDEECRPVLPQSYQMYKVAEMRSFAFADAPDSGSDFYGDLFGGRAGFTPVVTVVFPEETSQDRDVQFSCMKTLQRDGKSREGPFESGAQGQLHNVVMALASSLGLGLIMWL</sequence>
<keyword evidence="1" id="KW-0732">Signal</keyword>
<organism evidence="2 3">
    <name type="scientific">Colletotrichum tabaci</name>
    <dbReference type="NCBI Taxonomy" id="1209068"/>
    <lineage>
        <taxon>Eukaryota</taxon>
        <taxon>Fungi</taxon>
        <taxon>Dikarya</taxon>
        <taxon>Ascomycota</taxon>
        <taxon>Pezizomycotina</taxon>
        <taxon>Sordariomycetes</taxon>
        <taxon>Hypocreomycetidae</taxon>
        <taxon>Glomerellales</taxon>
        <taxon>Glomerellaceae</taxon>
        <taxon>Colletotrichum</taxon>
        <taxon>Colletotrichum destructivum species complex</taxon>
    </lineage>
</organism>
<reference evidence="2 3" key="1">
    <citation type="submission" date="2023-04" db="EMBL/GenBank/DDBJ databases">
        <title>Colletotrichum tabacum stain YC1 causing leaf anthracnose on Nicotiana tabacum(L.) cv.</title>
        <authorList>
            <person name="Ji Z."/>
            <person name="Wang M."/>
            <person name="Zhang J."/>
            <person name="Wang N."/>
            <person name="Zhou Z."/>
        </authorList>
    </citation>
    <scope>NUCLEOTIDE SEQUENCE [LARGE SCALE GENOMIC DNA]</scope>
    <source>
        <strain evidence="2 3">YC1</strain>
    </source>
</reference>
<feature type="chain" id="PRO_5043407101" evidence="1">
    <location>
        <begin position="20"/>
        <end position="341"/>
    </location>
</feature>
<feature type="signal peptide" evidence="1">
    <location>
        <begin position="1"/>
        <end position="19"/>
    </location>
</feature>
<proteinExistence type="predicted"/>
<keyword evidence="3" id="KW-1185">Reference proteome</keyword>
<dbReference type="Proteomes" id="UP001327957">
    <property type="component" value="Unassembled WGS sequence"/>
</dbReference>
<dbReference type="AlphaFoldDB" id="A0AAV9T2U8"/>
<protein>
    <submittedName>
        <fullName evidence="2">Uncharacterized protein</fullName>
    </submittedName>
</protein>
<name>A0AAV9T2U8_9PEZI</name>